<gene>
    <name evidence="2" type="ORF">EBAPG3_007275</name>
</gene>
<keyword evidence="1" id="KW-0472">Membrane</keyword>
<keyword evidence="1" id="KW-1133">Transmembrane helix</keyword>
<keyword evidence="1" id="KW-0812">Transmembrane</keyword>
<dbReference type="EMBL" id="CP021106">
    <property type="protein sequence ID" value="ARO87586.1"/>
    <property type="molecule type" value="Genomic_DNA"/>
</dbReference>
<dbReference type="AlphaFoldDB" id="A0A1W6SP60"/>
<evidence type="ECO:0000313" key="2">
    <source>
        <dbReference type="EMBL" id="ARO87586.1"/>
    </source>
</evidence>
<proteinExistence type="predicted"/>
<evidence type="ECO:0000313" key="3">
    <source>
        <dbReference type="Proteomes" id="UP000012179"/>
    </source>
</evidence>
<reference evidence="2 3" key="1">
    <citation type="journal article" date="2015" name="Int. J. Syst. Evol. Microbiol.">
        <title>Nitrosospira lacus sp. nov., a psychrotolerant, ammonia-oxidizing bacterium from sandy lake sediment.</title>
        <authorList>
            <person name="Urakawa H."/>
            <person name="Garcia J.C."/>
            <person name="Nielsen J.L."/>
            <person name="Le V.Q."/>
            <person name="Kozlowski J.A."/>
            <person name="Stein L.Y."/>
            <person name="Lim C.K."/>
            <person name="Pommerening-Roser A."/>
            <person name="Martens-Habbena W."/>
            <person name="Stahl D.A."/>
            <person name="Klotz M.G."/>
        </authorList>
    </citation>
    <scope>NUCLEOTIDE SEQUENCE [LARGE SCALE GENOMIC DNA]</scope>
    <source>
        <strain evidence="2 3">APG3</strain>
    </source>
</reference>
<name>A0A1W6SP60_9PROT</name>
<evidence type="ECO:0000256" key="1">
    <source>
        <dbReference type="SAM" id="Phobius"/>
    </source>
</evidence>
<organism evidence="2 3">
    <name type="scientific">Nitrosospira lacus</name>
    <dbReference type="NCBI Taxonomy" id="1288494"/>
    <lineage>
        <taxon>Bacteria</taxon>
        <taxon>Pseudomonadati</taxon>
        <taxon>Pseudomonadota</taxon>
        <taxon>Betaproteobacteria</taxon>
        <taxon>Nitrosomonadales</taxon>
        <taxon>Nitrosomonadaceae</taxon>
        <taxon>Nitrosospira</taxon>
    </lineage>
</organism>
<accession>A0A1W6SP60</accession>
<dbReference type="Proteomes" id="UP000012179">
    <property type="component" value="Chromosome"/>
</dbReference>
<protein>
    <submittedName>
        <fullName evidence="2">Uncharacterized protein</fullName>
    </submittedName>
</protein>
<dbReference type="KEGG" id="nlc:EBAPG3_15030"/>
<keyword evidence="3" id="KW-1185">Reference proteome</keyword>
<feature type="transmembrane region" description="Helical" evidence="1">
    <location>
        <begin position="32"/>
        <end position="49"/>
    </location>
</feature>
<sequence length="78" mass="9262">MHYLFVALWRHAKFIVLNQLCQLINRVLLKGYNFPLAFVVTYYSIWLICSGMKNAYIAWPDHSIKLKELSQIKRTETT</sequence>